<sequence length="40" mass="4888">MKKKPENLMKKEYLESYEELKKSVKENQERQEKAKTVSEK</sequence>
<feature type="coiled-coil region" evidence="1">
    <location>
        <begin position="10"/>
        <end position="37"/>
    </location>
</feature>
<evidence type="ECO:0000313" key="3">
    <source>
        <dbReference type="Proteomes" id="UP000196239"/>
    </source>
</evidence>
<proteinExistence type="predicted"/>
<organism evidence="2 3">
    <name type="scientific">Nitrosotalea devaniterrae</name>
    <dbReference type="NCBI Taxonomy" id="1078905"/>
    <lineage>
        <taxon>Archaea</taxon>
        <taxon>Nitrososphaerota</taxon>
        <taxon>Nitrososphaeria</taxon>
        <taxon>Nitrosotaleales</taxon>
        <taxon>Nitrosotaleaceae</taxon>
        <taxon>Nitrosotalea</taxon>
    </lineage>
</organism>
<evidence type="ECO:0000256" key="1">
    <source>
        <dbReference type="SAM" id="Coils"/>
    </source>
</evidence>
<dbReference type="EMBL" id="LN890280">
    <property type="protein sequence ID" value="CUR51473.1"/>
    <property type="molecule type" value="Genomic_DNA"/>
</dbReference>
<dbReference type="AlphaFoldDB" id="A0A128A282"/>
<evidence type="ECO:0000313" key="2">
    <source>
        <dbReference type="EMBL" id="CUR51473.1"/>
    </source>
</evidence>
<reference evidence="3" key="1">
    <citation type="submission" date="2015-10" db="EMBL/GenBank/DDBJ databases">
        <authorList>
            <person name="Lehtovirta-Morley L.E."/>
            <person name="Vieille C."/>
        </authorList>
    </citation>
    <scope>NUCLEOTIDE SEQUENCE [LARGE SCALE GENOMIC DNA]</scope>
</reference>
<keyword evidence="3" id="KW-1185">Reference proteome</keyword>
<dbReference type="KEGG" id="ndv:NDEV_0708"/>
<dbReference type="Proteomes" id="UP000196239">
    <property type="component" value="Chromosome 1"/>
</dbReference>
<name>A0A128A282_9ARCH</name>
<gene>
    <name evidence="2" type="ORF">NDEV_0708</name>
</gene>
<keyword evidence="1" id="KW-0175">Coiled coil</keyword>
<protein>
    <submittedName>
        <fullName evidence="2">Uncharacterized protein</fullName>
    </submittedName>
</protein>
<accession>A0A128A282</accession>